<proteinExistence type="predicted"/>
<feature type="transmembrane region" description="Helical" evidence="1">
    <location>
        <begin position="30"/>
        <end position="52"/>
    </location>
</feature>
<evidence type="ECO:0008006" key="4">
    <source>
        <dbReference type="Google" id="ProtNLM"/>
    </source>
</evidence>
<protein>
    <recommendedName>
        <fullName evidence="4">CcmD family protein</fullName>
    </recommendedName>
</protein>
<keyword evidence="1" id="KW-0472">Membrane</keyword>
<evidence type="ECO:0000313" key="3">
    <source>
        <dbReference type="Proteomes" id="UP000257039"/>
    </source>
</evidence>
<dbReference type="EMBL" id="NDXW01000001">
    <property type="protein sequence ID" value="RDH45258.1"/>
    <property type="molecule type" value="Genomic_DNA"/>
</dbReference>
<accession>A0A4P9VP46</accession>
<sequence length="65" mass="7564">MLIRLFGYLVCILCSSAIMSLPETELGTTVYYTLLVFINLFIFFCVVTILNLNERVKKLEKINRE</sequence>
<comment type="caution">
    <text evidence="2">The sequence shown here is derived from an EMBL/GenBank/DDBJ whole genome shotgun (WGS) entry which is preliminary data.</text>
</comment>
<gene>
    <name evidence="2" type="ORF">B9G39_18405</name>
</gene>
<name>A0A4P9VP46_9GAMM</name>
<reference evidence="2 3" key="1">
    <citation type="submission" date="2017-04" db="EMBL/GenBank/DDBJ databases">
        <title>Draft genome sequence of Zooshikella ganghwensis VG4 isolated from Red Sea sediments.</title>
        <authorList>
            <person name="Rehman Z."/>
            <person name="Alam I."/>
            <person name="Kamau A."/>
            <person name="Bajic V."/>
            <person name="Leiknes T."/>
        </authorList>
    </citation>
    <scope>NUCLEOTIDE SEQUENCE [LARGE SCALE GENOMIC DNA]</scope>
    <source>
        <strain evidence="2 3">VG4</strain>
    </source>
</reference>
<evidence type="ECO:0000256" key="1">
    <source>
        <dbReference type="SAM" id="Phobius"/>
    </source>
</evidence>
<dbReference type="Proteomes" id="UP000257039">
    <property type="component" value="Unassembled WGS sequence"/>
</dbReference>
<keyword evidence="1" id="KW-1133">Transmembrane helix</keyword>
<keyword evidence="1" id="KW-0812">Transmembrane</keyword>
<evidence type="ECO:0000313" key="2">
    <source>
        <dbReference type="EMBL" id="RDH45258.1"/>
    </source>
</evidence>
<organism evidence="2 3">
    <name type="scientific">Zooshikella ganghwensis</name>
    <dbReference type="NCBI Taxonomy" id="202772"/>
    <lineage>
        <taxon>Bacteria</taxon>
        <taxon>Pseudomonadati</taxon>
        <taxon>Pseudomonadota</taxon>
        <taxon>Gammaproteobacteria</taxon>
        <taxon>Oceanospirillales</taxon>
        <taxon>Zooshikellaceae</taxon>
        <taxon>Zooshikella</taxon>
    </lineage>
</organism>
<keyword evidence="3" id="KW-1185">Reference proteome</keyword>
<dbReference type="AlphaFoldDB" id="A0A4P9VP46"/>